<evidence type="ECO:0000256" key="3">
    <source>
        <dbReference type="ARBA" id="ARBA00023004"/>
    </source>
</evidence>
<keyword evidence="7" id="KW-1185">Reference proteome</keyword>
<name>A0A811RLR1_9POAL</name>
<dbReference type="GO" id="GO:0046872">
    <property type="term" value="F:metal ion binding"/>
    <property type="evidence" value="ECO:0007669"/>
    <property type="project" value="UniProtKB-KW"/>
</dbReference>
<feature type="domain" description="Non-haem dioxygenase N-terminal" evidence="5">
    <location>
        <begin position="67"/>
        <end position="104"/>
    </location>
</feature>
<dbReference type="Proteomes" id="UP000604825">
    <property type="component" value="Unassembled WGS sequence"/>
</dbReference>
<dbReference type="OrthoDB" id="696549at2759"/>
<protein>
    <recommendedName>
        <fullName evidence="5">Non-haem dioxygenase N-terminal domain-containing protein</fullName>
    </recommendedName>
</protein>
<dbReference type="SUPFAM" id="SSF51197">
    <property type="entry name" value="Clavaminate synthase-like"/>
    <property type="match status" value="1"/>
</dbReference>
<evidence type="ECO:0000313" key="6">
    <source>
        <dbReference type="EMBL" id="CAD6270690.1"/>
    </source>
</evidence>
<dbReference type="Pfam" id="PF14226">
    <property type="entry name" value="DIOX_N"/>
    <property type="match status" value="1"/>
</dbReference>
<comment type="caution">
    <text evidence="6">The sequence shown here is derived from an EMBL/GenBank/DDBJ whole genome shotgun (WGS) entry which is preliminary data.</text>
</comment>
<reference evidence="6" key="1">
    <citation type="submission" date="2020-10" db="EMBL/GenBank/DDBJ databases">
        <authorList>
            <person name="Han B."/>
            <person name="Lu T."/>
            <person name="Zhao Q."/>
            <person name="Huang X."/>
            <person name="Zhao Y."/>
        </authorList>
    </citation>
    <scope>NUCLEOTIDE SEQUENCE</scope>
</reference>
<dbReference type="InterPro" id="IPR027443">
    <property type="entry name" value="IPNS-like_sf"/>
</dbReference>
<dbReference type="Gene3D" id="2.60.120.330">
    <property type="entry name" value="B-lactam Antibiotic, Isopenicillin N Synthase, Chain"/>
    <property type="match status" value="1"/>
</dbReference>
<sequence length="149" mass="15433">MSTTEEAAGGYGYDRLCVLKAFDDTKAGGKGLVDAGVTTVPAIFRHHRQDRPPVSPSSSSGITISVIPVIDLSVASAADAAARAEVVAQVKAAAETVGFFQLEEAWKEATATAKASASLEGGDHADVLTKRNSKKHELPVTKPAAVEES</sequence>
<feature type="region of interest" description="Disordered" evidence="4">
    <location>
        <begin position="114"/>
        <end position="149"/>
    </location>
</feature>
<accession>A0A811RLR1</accession>
<keyword evidence="1" id="KW-0479">Metal-binding</keyword>
<dbReference type="InterPro" id="IPR026992">
    <property type="entry name" value="DIOX_N"/>
</dbReference>
<feature type="compositionally biased region" description="Basic and acidic residues" evidence="4">
    <location>
        <begin position="121"/>
        <end position="139"/>
    </location>
</feature>
<organism evidence="6 7">
    <name type="scientific">Miscanthus lutarioriparius</name>
    <dbReference type="NCBI Taxonomy" id="422564"/>
    <lineage>
        <taxon>Eukaryota</taxon>
        <taxon>Viridiplantae</taxon>
        <taxon>Streptophyta</taxon>
        <taxon>Embryophyta</taxon>
        <taxon>Tracheophyta</taxon>
        <taxon>Spermatophyta</taxon>
        <taxon>Magnoliopsida</taxon>
        <taxon>Liliopsida</taxon>
        <taxon>Poales</taxon>
        <taxon>Poaceae</taxon>
        <taxon>PACMAD clade</taxon>
        <taxon>Panicoideae</taxon>
        <taxon>Andropogonodae</taxon>
        <taxon>Andropogoneae</taxon>
        <taxon>Saccharinae</taxon>
        <taxon>Miscanthus</taxon>
    </lineage>
</organism>
<dbReference type="EMBL" id="CAJGYO010000015">
    <property type="protein sequence ID" value="CAD6270690.1"/>
    <property type="molecule type" value="Genomic_DNA"/>
</dbReference>
<keyword evidence="2" id="KW-0560">Oxidoreductase</keyword>
<evidence type="ECO:0000256" key="1">
    <source>
        <dbReference type="ARBA" id="ARBA00022723"/>
    </source>
</evidence>
<evidence type="ECO:0000313" key="7">
    <source>
        <dbReference type="Proteomes" id="UP000604825"/>
    </source>
</evidence>
<keyword evidence="3" id="KW-0408">Iron</keyword>
<gene>
    <name evidence="6" type="ORF">NCGR_LOCUS53982</name>
</gene>
<proteinExistence type="predicted"/>
<dbReference type="AlphaFoldDB" id="A0A811RLR1"/>
<evidence type="ECO:0000259" key="5">
    <source>
        <dbReference type="Pfam" id="PF14226"/>
    </source>
</evidence>
<dbReference type="GO" id="GO:0016491">
    <property type="term" value="F:oxidoreductase activity"/>
    <property type="evidence" value="ECO:0007669"/>
    <property type="project" value="UniProtKB-KW"/>
</dbReference>
<evidence type="ECO:0000256" key="4">
    <source>
        <dbReference type="SAM" id="MobiDB-lite"/>
    </source>
</evidence>
<evidence type="ECO:0000256" key="2">
    <source>
        <dbReference type="ARBA" id="ARBA00023002"/>
    </source>
</evidence>